<dbReference type="PROSITE" id="PS00622">
    <property type="entry name" value="HTH_LUXR_1"/>
    <property type="match status" value="1"/>
</dbReference>
<keyword evidence="1 3" id="KW-0597">Phosphoprotein</keyword>
<evidence type="ECO:0000259" key="5">
    <source>
        <dbReference type="PROSITE" id="PS50110"/>
    </source>
</evidence>
<dbReference type="InterPro" id="IPR058245">
    <property type="entry name" value="NreC/VraR/RcsB-like_REC"/>
</dbReference>
<feature type="domain" description="HTH luxR-type" evidence="4">
    <location>
        <begin position="136"/>
        <end position="206"/>
    </location>
</feature>
<evidence type="ECO:0000256" key="2">
    <source>
        <dbReference type="ARBA" id="ARBA00023125"/>
    </source>
</evidence>
<feature type="modified residue" description="4-aspartylphosphate" evidence="3">
    <location>
        <position position="54"/>
    </location>
</feature>
<keyword evidence="2" id="KW-0238">DNA-binding</keyword>
<dbReference type="EMBL" id="JBHTEF010000001">
    <property type="protein sequence ID" value="MFC7581957.1"/>
    <property type="molecule type" value="Genomic_DNA"/>
</dbReference>
<reference evidence="7" key="1">
    <citation type="journal article" date="2019" name="Int. J. Syst. Evol. Microbiol.">
        <title>The Global Catalogue of Microorganisms (GCM) 10K type strain sequencing project: providing services to taxonomists for standard genome sequencing and annotation.</title>
        <authorList>
            <consortium name="The Broad Institute Genomics Platform"/>
            <consortium name="The Broad Institute Genome Sequencing Center for Infectious Disease"/>
            <person name="Wu L."/>
            <person name="Ma J."/>
        </authorList>
    </citation>
    <scope>NUCLEOTIDE SEQUENCE [LARGE SCALE GENOMIC DNA]</scope>
    <source>
        <strain evidence="7">CCUG 56698</strain>
    </source>
</reference>
<dbReference type="InterPro" id="IPR011006">
    <property type="entry name" value="CheY-like_superfamily"/>
</dbReference>
<dbReference type="Gene3D" id="3.40.50.2300">
    <property type="match status" value="1"/>
</dbReference>
<organism evidence="6 7">
    <name type="scientific">Schaalia naturae</name>
    <dbReference type="NCBI Taxonomy" id="635203"/>
    <lineage>
        <taxon>Bacteria</taxon>
        <taxon>Bacillati</taxon>
        <taxon>Actinomycetota</taxon>
        <taxon>Actinomycetes</taxon>
        <taxon>Actinomycetales</taxon>
        <taxon>Actinomycetaceae</taxon>
        <taxon>Schaalia</taxon>
    </lineage>
</organism>
<dbReference type="SMART" id="SM00421">
    <property type="entry name" value="HTH_LUXR"/>
    <property type="match status" value="1"/>
</dbReference>
<keyword evidence="7" id="KW-1185">Reference proteome</keyword>
<evidence type="ECO:0000259" key="4">
    <source>
        <dbReference type="PROSITE" id="PS50043"/>
    </source>
</evidence>
<dbReference type="PROSITE" id="PS50043">
    <property type="entry name" value="HTH_LUXR_2"/>
    <property type="match status" value="1"/>
</dbReference>
<dbReference type="PANTHER" id="PTHR45566">
    <property type="entry name" value="HTH-TYPE TRANSCRIPTIONAL REGULATOR YHJB-RELATED"/>
    <property type="match status" value="1"/>
</dbReference>
<evidence type="ECO:0000256" key="3">
    <source>
        <dbReference type="PROSITE-ProRule" id="PRU00169"/>
    </source>
</evidence>
<dbReference type="CDD" id="cd17535">
    <property type="entry name" value="REC_NarL-like"/>
    <property type="match status" value="1"/>
</dbReference>
<dbReference type="Pfam" id="PF00072">
    <property type="entry name" value="Response_reg"/>
    <property type="match status" value="1"/>
</dbReference>
<dbReference type="PANTHER" id="PTHR45566:SF1">
    <property type="entry name" value="HTH-TYPE TRANSCRIPTIONAL REGULATOR YHJB-RELATED"/>
    <property type="match status" value="1"/>
</dbReference>
<dbReference type="Pfam" id="PF00196">
    <property type="entry name" value="GerE"/>
    <property type="match status" value="1"/>
</dbReference>
<proteinExistence type="predicted"/>
<dbReference type="Gene3D" id="1.10.10.10">
    <property type="entry name" value="Winged helix-like DNA-binding domain superfamily/Winged helix DNA-binding domain"/>
    <property type="match status" value="1"/>
</dbReference>
<gene>
    <name evidence="6" type="ORF">ACFQWG_12200</name>
</gene>
<evidence type="ECO:0000313" key="6">
    <source>
        <dbReference type="EMBL" id="MFC7581957.1"/>
    </source>
</evidence>
<dbReference type="PROSITE" id="PS50110">
    <property type="entry name" value="RESPONSE_REGULATORY"/>
    <property type="match status" value="1"/>
</dbReference>
<protein>
    <submittedName>
        <fullName evidence="6">LuxR C-terminal-related transcriptional regulator</fullName>
    </submittedName>
</protein>
<dbReference type="InterPro" id="IPR051015">
    <property type="entry name" value="EvgA-like"/>
</dbReference>
<comment type="caution">
    <text evidence="6">The sequence shown here is derived from an EMBL/GenBank/DDBJ whole genome shotgun (WGS) entry which is preliminary data.</text>
</comment>
<dbReference type="RefSeq" id="WP_380975698.1">
    <property type="nucleotide sequence ID" value="NZ_JBHTEF010000001.1"/>
</dbReference>
<evidence type="ECO:0000313" key="7">
    <source>
        <dbReference type="Proteomes" id="UP001596527"/>
    </source>
</evidence>
<feature type="domain" description="Response regulatory" evidence="5">
    <location>
        <begin position="6"/>
        <end position="118"/>
    </location>
</feature>
<dbReference type="InterPro" id="IPR016032">
    <property type="entry name" value="Sig_transdc_resp-reg_C-effctor"/>
</dbReference>
<dbReference type="SUPFAM" id="SSF52172">
    <property type="entry name" value="CheY-like"/>
    <property type="match status" value="1"/>
</dbReference>
<dbReference type="InterPro" id="IPR000792">
    <property type="entry name" value="Tscrpt_reg_LuxR_C"/>
</dbReference>
<name>A0ABW2SP83_9ACTO</name>
<dbReference type="SMART" id="SM00448">
    <property type="entry name" value="REC"/>
    <property type="match status" value="1"/>
</dbReference>
<evidence type="ECO:0000256" key="1">
    <source>
        <dbReference type="ARBA" id="ARBA00022553"/>
    </source>
</evidence>
<dbReference type="SUPFAM" id="SSF46894">
    <property type="entry name" value="C-terminal effector domain of the bipartite response regulators"/>
    <property type="match status" value="1"/>
</dbReference>
<sequence>MDNHLSVVVVDDHEIVGLGLKKVLEDQDPRYRVTSYPAIDQMELPEPPVVVVLDLRLADGSTPVSNLATLRQAAVPVIIYTSGDNPVLVREAIAAGALAIVRKSAPLSELVEALDAAAEGRTSAGIDWAAALDADEDFVSQHLTPTEATVLAHYASGETSDVVARELSMSKNTINTYVSRIRDKYRAAGRRADSRVDLFKRAAEDGLVSYFDHDQ</sequence>
<dbReference type="InterPro" id="IPR001789">
    <property type="entry name" value="Sig_transdc_resp-reg_receiver"/>
</dbReference>
<dbReference type="InterPro" id="IPR036388">
    <property type="entry name" value="WH-like_DNA-bd_sf"/>
</dbReference>
<dbReference type="Proteomes" id="UP001596527">
    <property type="component" value="Unassembled WGS sequence"/>
</dbReference>
<accession>A0ABW2SP83</accession>
<dbReference type="PRINTS" id="PR00038">
    <property type="entry name" value="HTHLUXR"/>
</dbReference>